<dbReference type="Pfam" id="PF00361">
    <property type="entry name" value="Proton_antipo_M"/>
    <property type="match status" value="1"/>
</dbReference>
<keyword evidence="3" id="KW-1003">Cell membrane</keyword>
<evidence type="ECO:0000313" key="11">
    <source>
        <dbReference type="Proteomes" id="UP000192505"/>
    </source>
</evidence>
<comment type="similarity">
    <text evidence="2">Belongs to the CPA3 antiporters (TC 2.A.63) subunit D family.</text>
</comment>
<evidence type="ECO:0000256" key="4">
    <source>
        <dbReference type="ARBA" id="ARBA00022692"/>
    </source>
</evidence>
<dbReference type="PANTHER" id="PTHR42703:SF1">
    <property type="entry name" value="NA(+)_H(+) ANTIPORTER SUBUNIT D1"/>
    <property type="match status" value="1"/>
</dbReference>
<name>A0A1W9KZZ6_9BURK</name>
<evidence type="ECO:0000256" key="6">
    <source>
        <dbReference type="ARBA" id="ARBA00023136"/>
    </source>
</evidence>
<dbReference type="InterPro" id="IPR050586">
    <property type="entry name" value="CPA3_Na-H_Antiporter_D"/>
</dbReference>
<evidence type="ECO:0000256" key="7">
    <source>
        <dbReference type="RuleBase" id="RU000320"/>
    </source>
</evidence>
<evidence type="ECO:0000256" key="1">
    <source>
        <dbReference type="ARBA" id="ARBA00004651"/>
    </source>
</evidence>
<comment type="subcellular location">
    <subcellularLocation>
        <location evidence="1">Cell membrane</location>
        <topology evidence="1">Multi-pass membrane protein</topology>
    </subcellularLocation>
    <subcellularLocation>
        <location evidence="7">Membrane</location>
        <topology evidence="7">Multi-pass membrane protein</topology>
    </subcellularLocation>
</comment>
<evidence type="ECO:0000256" key="2">
    <source>
        <dbReference type="ARBA" id="ARBA00005346"/>
    </source>
</evidence>
<keyword evidence="4 7" id="KW-0812">Transmembrane</keyword>
<gene>
    <name evidence="10" type="ORF">BWK72_03015</name>
</gene>
<feature type="transmembrane region" description="Helical" evidence="8">
    <location>
        <begin position="78"/>
        <end position="97"/>
    </location>
</feature>
<dbReference type="PRINTS" id="PR01437">
    <property type="entry name" value="NUOXDRDTASE4"/>
</dbReference>
<keyword evidence="6 8" id="KW-0472">Membrane</keyword>
<keyword evidence="5 8" id="KW-1133">Transmembrane helix</keyword>
<dbReference type="GO" id="GO:0042773">
    <property type="term" value="P:ATP synthesis coupled electron transport"/>
    <property type="evidence" value="ECO:0007669"/>
    <property type="project" value="InterPro"/>
</dbReference>
<feature type="transmembrane region" description="Helical" evidence="8">
    <location>
        <begin position="455"/>
        <end position="476"/>
    </location>
</feature>
<feature type="transmembrane region" description="Helical" evidence="8">
    <location>
        <begin position="329"/>
        <end position="350"/>
    </location>
</feature>
<evidence type="ECO:0000256" key="5">
    <source>
        <dbReference type="ARBA" id="ARBA00022989"/>
    </source>
</evidence>
<dbReference type="GO" id="GO:0008137">
    <property type="term" value="F:NADH dehydrogenase (ubiquinone) activity"/>
    <property type="evidence" value="ECO:0007669"/>
    <property type="project" value="InterPro"/>
</dbReference>
<feature type="transmembrane region" description="Helical" evidence="8">
    <location>
        <begin position="303"/>
        <end position="323"/>
    </location>
</feature>
<feature type="transmembrane region" description="Helical" evidence="8">
    <location>
        <begin position="35"/>
        <end position="57"/>
    </location>
</feature>
<dbReference type="GO" id="GO:0005886">
    <property type="term" value="C:plasma membrane"/>
    <property type="evidence" value="ECO:0007669"/>
    <property type="project" value="UniProtKB-SubCell"/>
</dbReference>
<feature type="transmembrane region" description="Helical" evidence="8">
    <location>
        <begin position="277"/>
        <end position="296"/>
    </location>
</feature>
<evidence type="ECO:0000256" key="3">
    <source>
        <dbReference type="ARBA" id="ARBA00022475"/>
    </source>
</evidence>
<feature type="transmembrane region" description="Helical" evidence="8">
    <location>
        <begin position="203"/>
        <end position="226"/>
    </location>
</feature>
<accession>A0A1W9KZZ6</accession>
<comment type="caution">
    <text evidence="10">The sequence shown here is derived from an EMBL/GenBank/DDBJ whole genome shotgun (WGS) entry which is preliminary data.</text>
</comment>
<feature type="transmembrane region" description="Helical" evidence="8">
    <location>
        <begin position="408"/>
        <end position="425"/>
    </location>
</feature>
<dbReference type="NCBIfam" id="NF009309">
    <property type="entry name" value="PRK12666.1"/>
    <property type="match status" value="1"/>
</dbReference>
<feature type="domain" description="NADH:quinone oxidoreductase/Mrp antiporter transmembrane" evidence="9">
    <location>
        <begin position="126"/>
        <end position="416"/>
    </location>
</feature>
<evidence type="ECO:0000256" key="8">
    <source>
        <dbReference type="SAM" id="Phobius"/>
    </source>
</evidence>
<protein>
    <submittedName>
        <fullName evidence="10">Monovalent cation/H+ antiporter subunit D</fullName>
    </submittedName>
</protein>
<feature type="transmembrane region" description="Helical" evidence="8">
    <location>
        <begin position="238"/>
        <end position="257"/>
    </location>
</feature>
<dbReference type="InterPro" id="IPR001750">
    <property type="entry name" value="ND/Mrp_TM"/>
</dbReference>
<evidence type="ECO:0000259" key="9">
    <source>
        <dbReference type="Pfam" id="PF00361"/>
    </source>
</evidence>
<dbReference type="Proteomes" id="UP000192505">
    <property type="component" value="Unassembled WGS sequence"/>
</dbReference>
<feature type="transmembrane region" description="Helical" evidence="8">
    <location>
        <begin position="117"/>
        <end position="146"/>
    </location>
</feature>
<dbReference type="EMBL" id="MTEI01000001">
    <property type="protein sequence ID" value="OQW90312.1"/>
    <property type="molecule type" value="Genomic_DNA"/>
</dbReference>
<dbReference type="PANTHER" id="PTHR42703">
    <property type="entry name" value="NADH DEHYDROGENASE"/>
    <property type="match status" value="1"/>
</dbReference>
<dbReference type="AlphaFoldDB" id="A0A1W9KZZ6"/>
<sequence length="501" mass="52059">MAHLVMAPMLLPFIGGVLLLVLSQSAIATQRWVALLAVLTQVVAAVALLMTVSNGDILVYRLGDWPAPWGIVMVADRLAAWMVLITTLLALPALVYAGGGVDTQGRHFHVLFQMQLFGLAGAFLTGDLFNLFVFFEILLIASYGLALHGGGAARTRAGLHYVVMNLAGSAVFLLAAGLIYAAMGSLNLADLAAKAATLEPDQLGLARAGGLLLLLVFGLKAALLPLHLWLPRAYADTSAPVAALLAIMTKVGIYAILRTHTLLFGPAAGELAQLFDPWLLPLALGTVVVGTLGALAATRLAQLAAYLVLVSVGTLLAGISVSTEGVAAALYYLPHSTFTAALLFLLTDAIKRRRPVSGDLFTTDADLPRHTLWGSLFFAAAVSAAGLPPLSGFVGKFLILRAAPDQPWVWAVILLGALLAVMALARAGSRLFLAATSPSSPPSPSLIASSDTRDLLAIGGLLGLILALTVLAGSAVDFAQATARQLADPVHYISAVLAGKP</sequence>
<dbReference type="InterPro" id="IPR003918">
    <property type="entry name" value="NADH_UbQ_OxRdtase"/>
</dbReference>
<proteinExistence type="inferred from homology"/>
<organism evidence="10 11">
    <name type="scientific">Rhodoferax ferrireducens</name>
    <dbReference type="NCBI Taxonomy" id="192843"/>
    <lineage>
        <taxon>Bacteria</taxon>
        <taxon>Pseudomonadati</taxon>
        <taxon>Pseudomonadota</taxon>
        <taxon>Betaproteobacteria</taxon>
        <taxon>Burkholderiales</taxon>
        <taxon>Comamonadaceae</taxon>
        <taxon>Rhodoferax</taxon>
    </lineage>
</organism>
<feature type="transmembrane region" description="Helical" evidence="8">
    <location>
        <begin position="371"/>
        <end position="388"/>
    </location>
</feature>
<reference evidence="10 11" key="1">
    <citation type="submission" date="2017-01" db="EMBL/GenBank/DDBJ databases">
        <title>Novel large sulfur bacteria in the metagenomes of groundwater-fed chemosynthetic microbial mats in the Lake Huron basin.</title>
        <authorList>
            <person name="Sharrar A.M."/>
            <person name="Flood B.E."/>
            <person name="Bailey J.V."/>
            <person name="Jones D.S."/>
            <person name="Biddanda B."/>
            <person name="Ruberg S.A."/>
            <person name="Marcus D.N."/>
            <person name="Dick G.J."/>
        </authorList>
    </citation>
    <scope>NUCLEOTIDE SEQUENCE [LARGE SCALE GENOMIC DNA]</scope>
    <source>
        <strain evidence="10">A7</strain>
    </source>
</reference>
<feature type="transmembrane region" description="Helical" evidence="8">
    <location>
        <begin position="158"/>
        <end position="183"/>
    </location>
</feature>
<evidence type="ECO:0000313" key="10">
    <source>
        <dbReference type="EMBL" id="OQW90312.1"/>
    </source>
</evidence>